<evidence type="ECO:0000313" key="1">
    <source>
        <dbReference type="EMBL" id="BAM92529.1"/>
    </source>
</evidence>
<protein>
    <recommendedName>
        <fullName evidence="3">Lipoprotein</fullName>
    </recommendedName>
</protein>
<reference evidence="1 2" key="1">
    <citation type="journal article" date="2013" name="Appl. Environ. Microbiol.">
        <title>Genome analysis suggests that the soil oligotrophic bacterium Agromonas oligotrophica (Bradyrhizobium oligotrophicum) is a nitrogen-fixing symbiont of Aeschynomene indica.</title>
        <authorList>
            <person name="Okubo T."/>
            <person name="Fukushima S."/>
            <person name="Itakura M."/>
            <person name="Oshima K."/>
            <person name="Longtonglang A."/>
            <person name="Teaumroong N."/>
            <person name="Mitsui H."/>
            <person name="Hattori M."/>
            <person name="Hattori R."/>
            <person name="Hattori T."/>
            <person name="Minamisawa K."/>
        </authorList>
    </citation>
    <scope>NUCLEOTIDE SEQUENCE [LARGE SCALE GENOMIC DNA]</scope>
    <source>
        <strain evidence="1 2">S58</strain>
    </source>
</reference>
<dbReference type="PROSITE" id="PS51257">
    <property type="entry name" value="PROKAR_LIPOPROTEIN"/>
    <property type="match status" value="1"/>
</dbReference>
<dbReference type="Proteomes" id="UP000011841">
    <property type="component" value="Chromosome"/>
</dbReference>
<organism evidence="1 2">
    <name type="scientific">Bradyrhizobium oligotrophicum S58</name>
    <dbReference type="NCBI Taxonomy" id="1245469"/>
    <lineage>
        <taxon>Bacteria</taxon>
        <taxon>Pseudomonadati</taxon>
        <taxon>Pseudomonadota</taxon>
        <taxon>Alphaproteobacteria</taxon>
        <taxon>Hyphomicrobiales</taxon>
        <taxon>Nitrobacteraceae</taxon>
        <taxon>Bradyrhizobium</taxon>
    </lineage>
</organism>
<gene>
    <name evidence="1" type="ORF">S58_65620</name>
</gene>
<dbReference type="EMBL" id="AP012603">
    <property type="protein sequence ID" value="BAM92529.1"/>
    <property type="molecule type" value="Genomic_DNA"/>
</dbReference>
<evidence type="ECO:0008006" key="3">
    <source>
        <dbReference type="Google" id="ProtNLM"/>
    </source>
</evidence>
<dbReference type="KEGG" id="aol:S58_65620"/>
<dbReference type="HOGENOM" id="CLU_1164107_0_0_5"/>
<dbReference type="PATRIC" id="fig|1245469.3.peg.6702"/>
<dbReference type="AlphaFoldDB" id="M4ZFI1"/>
<name>M4ZFI1_9BRAD</name>
<proteinExistence type="predicted"/>
<evidence type="ECO:0000313" key="2">
    <source>
        <dbReference type="Proteomes" id="UP000011841"/>
    </source>
</evidence>
<sequence length="238" mass="24389">MRAAGLLGVVGLGACAQFAGNGPAVDDAVILAKVNACNGPNDGQKAANDYMQVGFANVYAACEVFFVNATKFQQNALATNQTLDAGLVGATSIINATSSTAAALKAITITTAGIVFGKAIINDYVTVYTFGTHLYKVRQLVHDDMDNFAANVGVPADTCIAYANVQKLAIKCTIANMQALLDAQVAIPSQTVSNASPAPAAARAAALRGLRAAPDFVVPAQSTPRVGSTVVPVAPMMR</sequence>
<keyword evidence="2" id="KW-1185">Reference proteome</keyword>
<accession>M4ZFI1</accession>